<keyword evidence="8" id="KW-0418">Kinase</keyword>
<keyword evidence="4" id="KW-0597">Phosphoprotein</keyword>
<keyword evidence="5" id="KW-0762">Sugar transport</keyword>
<name>A0A0R1WQ09_9LACO</name>
<evidence type="ECO:0000256" key="6">
    <source>
        <dbReference type="ARBA" id="ARBA00022679"/>
    </source>
</evidence>
<dbReference type="CDD" id="cd00211">
    <property type="entry name" value="PTS_IIA_fru"/>
    <property type="match status" value="1"/>
</dbReference>
<comment type="function">
    <text evidence="1">The phosphoenolpyruvate-dependent sugar phosphotransferase system (sugar PTS), a major carbohydrate active transport system, catalyzes the phosphorylation of incoming sugar substrates concomitantly with their translocation across the cell membrane. The enzyme II CmtAB PTS system is involved in D-mannitol transport.</text>
</comment>
<comment type="caution">
    <text evidence="13">The sequence shown here is derived from an EMBL/GenBank/DDBJ whole genome shotgun (WGS) entry which is preliminary data.</text>
</comment>
<evidence type="ECO:0000256" key="4">
    <source>
        <dbReference type="ARBA" id="ARBA00022553"/>
    </source>
</evidence>
<evidence type="ECO:0000256" key="9">
    <source>
        <dbReference type="ARBA" id="ARBA00029908"/>
    </source>
</evidence>
<evidence type="ECO:0000256" key="8">
    <source>
        <dbReference type="ARBA" id="ARBA00022777"/>
    </source>
</evidence>
<dbReference type="OrthoDB" id="1640042at2"/>
<dbReference type="STRING" id="1423755.FC40_GL001227"/>
<sequence>MELQANMIKLNQDVATKEQAIRMAGQLLVDNGCVGPEYIESMIARNNDVSTYMGNFIAIPHGTDEGKKFIKKTGISVVQIPMGVDFSADDDDTEQLVTVVFGIAGLNNEHLQLLSQIALFCSDVSNVAKLADAQTPNEVINLLKEVGK</sequence>
<organism evidence="13 14">
    <name type="scientific">Ligilactobacillus hayakitensis DSM 18933 = JCM 14209</name>
    <dbReference type="NCBI Taxonomy" id="1423755"/>
    <lineage>
        <taxon>Bacteria</taxon>
        <taxon>Bacillati</taxon>
        <taxon>Bacillota</taxon>
        <taxon>Bacilli</taxon>
        <taxon>Lactobacillales</taxon>
        <taxon>Lactobacillaceae</taxon>
        <taxon>Ligilactobacillus</taxon>
    </lineage>
</organism>
<gene>
    <name evidence="13" type="ORF">FC40_GL001227</name>
</gene>
<dbReference type="GO" id="GO:0090563">
    <property type="term" value="F:protein-phosphocysteine-sugar phosphotransferase activity"/>
    <property type="evidence" value="ECO:0007669"/>
    <property type="project" value="TreeGrafter"/>
</dbReference>
<evidence type="ECO:0000256" key="10">
    <source>
        <dbReference type="ARBA" id="ARBA00030956"/>
    </source>
</evidence>
<dbReference type="AlphaFoldDB" id="A0A0R1WQ09"/>
<dbReference type="InterPro" id="IPR016152">
    <property type="entry name" value="PTrfase/Anion_transptr"/>
</dbReference>
<dbReference type="PANTHER" id="PTHR30181">
    <property type="entry name" value="MANNITOL PERMEASE IIC COMPONENT"/>
    <property type="match status" value="1"/>
</dbReference>
<dbReference type="Pfam" id="PF00359">
    <property type="entry name" value="PTS_EIIA_2"/>
    <property type="match status" value="1"/>
</dbReference>
<dbReference type="GO" id="GO:0016301">
    <property type="term" value="F:kinase activity"/>
    <property type="evidence" value="ECO:0007669"/>
    <property type="project" value="UniProtKB-KW"/>
</dbReference>
<dbReference type="PATRIC" id="fig|1423755.3.peg.1298"/>
<dbReference type="InterPro" id="IPR050893">
    <property type="entry name" value="Sugar_PTS"/>
</dbReference>
<evidence type="ECO:0000256" key="7">
    <source>
        <dbReference type="ARBA" id="ARBA00022683"/>
    </source>
</evidence>
<dbReference type="InterPro" id="IPR002178">
    <property type="entry name" value="PTS_EIIA_type-2_dom"/>
</dbReference>
<keyword evidence="3" id="KW-0813">Transport</keyword>
<dbReference type="SUPFAM" id="SSF55804">
    <property type="entry name" value="Phoshotransferase/anion transport protein"/>
    <property type="match status" value="1"/>
</dbReference>
<dbReference type="Proteomes" id="UP000051054">
    <property type="component" value="Unassembled WGS sequence"/>
</dbReference>
<dbReference type="EMBL" id="AZGD01000023">
    <property type="protein sequence ID" value="KRM19976.1"/>
    <property type="molecule type" value="Genomic_DNA"/>
</dbReference>
<evidence type="ECO:0000256" key="5">
    <source>
        <dbReference type="ARBA" id="ARBA00022597"/>
    </source>
</evidence>
<evidence type="ECO:0000259" key="12">
    <source>
        <dbReference type="PROSITE" id="PS51094"/>
    </source>
</evidence>
<evidence type="ECO:0000256" key="2">
    <source>
        <dbReference type="ARBA" id="ARBA00014783"/>
    </source>
</evidence>
<evidence type="ECO:0000256" key="11">
    <source>
        <dbReference type="ARBA" id="ARBA00030962"/>
    </source>
</evidence>
<dbReference type="GO" id="GO:0009401">
    <property type="term" value="P:phosphoenolpyruvate-dependent sugar phosphotransferase system"/>
    <property type="evidence" value="ECO:0007669"/>
    <property type="project" value="UniProtKB-KW"/>
</dbReference>
<dbReference type="Gene3D" id="3.40.930.10">
    <property type="entry name" value="Mannitol-specific EII, Chain A"/>
    <property type="match status" value="1"/>
</dbReference>
<keyword evidence="7" id="KW-0598">Phosphotransferase system</keyword>
<dbReference type="eggNOG" id="COG4668">
    <property type="taxonomic scope" value="Bacteria"/>
</dbReference>
<dbReference type="GO" id="GO:0005886">
    <property type="term" value="C:plasma membrane"/>
    <property type="evidence" value="ECO:0007669"/>
    <property type="project" value="TreeGrafter"/>
</dbReference>
<evidence type="ECO:0000256" key="1">
    <source>
        <dbReference type="ARBA" id="ARBA00002434"/>
    </source>
</evidence>
<accession>A0A0R1WQ09</accession>
<evidence type="ECO:0000313" key="13">
    <source>
        <dbReference type="EMBL" id="KRM19976.1"/>
    </source>
</evidence>
<evidence type="ECO:0000256" key="3">
    <source>
        <dbReference type="ARBA" id="ARBA00022448"/>
    </source>
</evidence>
<evidence type="ECO:0000313" key="14">
    <source>
        <dbReference type="Proteomes" id="UP000051054"/>
    </source>
</evidence>
<dbReference type="PROSITE" id="PS00372">
    <property type="entry name" value="PTS_EIIA_TYPE_2_HIS"/>
    <property type="match status" value="1"/>
</dbReference>
<keyword evidence="14" id="KW-1185">Reference proteome</keyword>
<feature type="domain" description="PTS EIIA type-2" evidence="12">
    <location>
        <begin position="1"/>
        <end position="146"/>
    </location>
</feature>
<proteinExistence type="predicted"/>
<dbReference type="RefSeq" id="WP_025022187.1">
    <property type="nucleotide sequence ID" value="NZ_AZGD01000023.1"/>
</dbReference>
<keyword evidence="6" id="KW-0808">Transferase</keyword>
<protein>
    <recommendedName>
        <fullName evidence="2">Mannitol-specific phosphotransferase enzyme IIA component</fullName>
    </recommendedName>
    <alternativeName>
        <fullName evidence="10">EIIA</fullName>
    </alternativeName>
    <alternativeName>
        <fullName evidence="11">EIII</fullName>
    </alternativeName>
    <alternativeName>
        <fullName evidence="9">PTS system mannitol-specific EIIA component</fullName>
    </alternativeName>
</protein>
<dbReference type="PROSITE" id="PS51094">
    <property type="entry name" value="PTS_EIIA_TYPE_2"/>
    <property type="match status" value="1"/>
</dbReference>
<reference evidence="13 14" key="1">
    <citation type="journal article" date="2015" name="Genome Announc.">
        <title>Expanding the biotechnology potential of lactobacilli through comparative genomics of 213 strains and associated genera.</title>
        <authorList>
            <person name="Sun Z."/>
            <person name="Harris H.M."/>
            <person name="McCann A."/>
            <person name="Guo C."/>
            <person name="Argimon S."/>
            <person name="Zhang W."/>
            <person name="Yang X."/>
            <person name="Jeffery I.B."/>
            <person name="Cooney J.C."/>
            <person name="Kagawa T.F."/>
            <person name="Liu W."/>
            <person name="Song Y."/>
            <person name="Salvetti E."/>
            <person name="Wrobel A."/>
            <person name="Rasinkangas P."/>
            <person name="Parkhill J."/>
            <person name="Rea M.C."/>
            <person name="O'Sullivan O."/>
            <person name="Ritari J."/>
            <person name="Douillard F.P."/>
            <person name="Paul Ross R."/>
            <person name="Yang R."/>
            <person name="Briner A.E."/>
            <person name="Felis G.E."/>
            <person name="de Vos W.M."/>
            <person name="Barrangou R."/>
            <person name="Klaenhammer T.R."/>
            <person name="Caufield P.W."/>
            <person name="Cui Y."/>
            <person name="Zhang H."/>
            <person name="O'Toole P.W."/>
        </authorList>
    </citation>
    <scope>NUCLEOTIDE SEQUENCE [LARGE SCALE GENOMIC DNA]</scope>
    <source>
        <strain evidence="13 14">DSM 18933</strain>
    </source>
</reference>
<dbReference type="PANTHER" id="PTHR30181:SF2">
    <property type="entry name" value="PTS SYSTEM MANNITOL-SPECIFIC EIICBA COMPONENT"/>
    <property type="match status" value="1"/>
</dbReference>